<dbReference type="Pfam" id="PF20220">
    <property type="entry name" value="ABC_toxin_N"/>
    <property type="match status" value="1"/>
</dbReference>
<keyword evidence="1" id="KW-0843">Virulence</keyword>
<dbReference type="Proteomes" id="UP000223913">
    <property type="component" value="Unassembled WGS sequence"/>
</dbReference>
<accession>A0A2D0MYE0</accession>
<reference evidence="3 4" key="1">
    <citation type="submission" date="2017-10" db="EMBL/GenBank/DDBJ databases">
        <title>The draft genome sequence of Lewinella nigricans NBRC 102662.</title>
        <authorList>
            <person name="Wang K."/>
        </authorList>
    </citation>
    <scope>NUCLEOTIDE SEQUENCE [LARGE SCALE GENOMIC DNA]</scope>
    <source>
        <strain evidence="3 4">NBRC 102662</strain>
    </source>
</reference>
<evidence type="ECO:0000259" key="2">
    <source>
        <dbReference type="PROSITE" id="PS51820"/>
    </source>
</evidence>
<dbReference type="InterPro" id="IPR018003">
    <property type="entry name" value="Insecticidal_toxin/plasmid_vir"/>
</dbReference>
<dbReference type="Pfam" id="PF18413">
    <property type="entry name" value="Neuraminidase"/>
    <property type="match status" value="1"/>
</dbReference>
<dbReference type="InterPro" id="IPR037524">
    <property type="entry name" value="PA14/GLEYA"/>
</dbReference>
<organism evidence="3 4">
    <name type="scientific">Flavilitoribacter nigricans (strain ATCC 23147 / DSM 23189 / NBRC 102662 / NCIMB 1420 / SS-2)</name>
    <name type="common">Lewinella nigricans</name>
    <dbReference type="NCBI Taxonomy" id="1122177"/>
    <lineage>
        <taxon>Bacteria</taxon>
        <taxon>Pseudomonadati</taxon>
        <taxon>Bacteroidota</taxon>
        <taxon>Saprospiria</taxon>
        <taxon>Saprospirales</taxon>
        <taxon>Lewinellaceae</taxon>
        <taxon>Flavilitoribacter</taxon>
    </lineage>
</organism>
<name>A0A2D0MYE0_FLAN2</name>
<evidence type="ECO:0000256" key="1">
    <source>
        <dbReference type="ARBA" id="ARBA00023026"/>
    </source>
</evidence>
<dbReference type="EMBL" id="PDUD01000062">
    <property type="protein sequence ID" value="PHN01148.1"/>
    <property type="molecule type" value="Genomic_DNA"/>
</dbReference>
<comment type="caution">
    <text evidence="3">The sequence shown here is derived from an EMBL/GenBank/DDBJ whole genome shotgun (WGS) entry which is preliminary data.</text>
</comment>
<dbReference type="OrthoDB" id="9781691at2"/>
<protein>
    <recommendedName>
        <fullName evidence="2">PA14 domain-containing protein</fullName>
    </recommendedName>
</protein>
<dbReference type="RefSeq" id="WP_099155480.1">
    <property type="nucleotide sequence ID" value="NZ_PDUD01000062.1"/>
</dbReference>
<evidence type="ECO:0000313" key="3">
    <source>
        <dbReference type="EMBL" id="PHN01148.1"/>
    </source>
</evidence>
<gene>
    <name evidence="3" type="ORF">CRP01_38745</name>
</gene>
<dbReference type="Gene3D" id="3.90.182.10">
    <property type="entry name" value="Toxin - Anthrax Protective Antigen,domain 1"/>
    <property type="match status" value="1"/>
</dbReference>
<dbReference type="InterPro" id="IPR041079">
    <property type="entry name" value="Neuraminidase-like"/>
</dbReference>
<proteinExistence type="predicted"/>
<feature type="domain" description="PA14" evidence="2">
    <location>
        <begin position="1457"/>
        <end position="1608"/>
    </location>
</feature>
<sequence length="2267" mass="259511">MKPNYAITGSIADEKGSPIPGILLQAYDQDPSSPPDLLGTTISDENGKYTITYTDAQFRTPKESGGADIIIKVFSPDGKLLKETKRKNNASRKQTININDIDYPPKVEPVITKYTIKGQVQTEKGEAISGLIVELFNQSIPGKPKAALAIGNPIVTCPDGSYEIQIPYQEVKDKCKKDRPDITIKVSNAAGKELFISTQYAIEAEQEIQISIPKTVYGGIPEFVKLNALIQENLDGMDIKAVQENEEVKAISFLAEKTKYNARLVSMSVLAHQYTEEARQNIPKEFYYALFRAGANSNKDALYRMNANAATDLYEKAVKENIIPQNGKTIAELKEAFQAESIRHILNSKPPRGMSTMDAMLSMTITDEREKEDFIAIYYHGDKDKKAIWQQVEEQLGTVKTKKLRLDGQLGFLTFNNAPLIQRLKNERAISEDPVELVKNGYYRKEQWEAIITEKDIPDAITGENIEIRKEQYLAWLTGELRRAYPTKVVAEQVKAQEVTLTNNENIRAEVYDALNRDELGFELGEYSINKHIQELEDRGMPLSAEAKTSLKRMHRVYQLSPRDEDINVLLEKNLDSAFKIVKYDQKQFIERYKSDFGDDEKVAQRVYDKAVADASLITNVTLSYLTQKNNPLPAAVAPMVFNSPAASVKKYPTIENLFGSFDYCGCGHCESVLSPAAYFVELLEFLGGDKFNIPTYNEQGEETGTEKVNAQTLLLRRRPDLEFVELSCENTNTVLPYIDLVNEILEHYVVYNSIAGFTGNYFQPGISPDELLANPQYVKETAYDILKNQVYPLTSPFHGHLDLLRAYFMQLNAPLYKVMEALRKDEQMEPSSGYGWRHIFSEQLNISPKEYHIFTNHKFEGDDSLRYLYGLPANSVLIDTLANAKTFSRAVDISYEDLVAVLRTEFVNPGSRLIPKLEVLQAVFNKVMEENFALRQIYRNHTLLEVLHKIYTGTLNADVTQSLFPPAYYNPSHFHEEGLWKWLQENDTYSDIKSTIFLAPRDPDNFDYCRYEDFDLKYADSQSPDLTDYAFWKLIRFIRLKNKLGWTFEETDRAIAALYNHKQYDHKSGDIGLLDEGFKDLIVKLALFERVEEKLSLNRRRSFQKTLIFFGDINLHGPVVPPTSQNPDLYQQTFLQIATSQGASTFGPNSQGNLLSNPTEKIKNHEEILQGGMKQTAKTLQLLAKKVEFYPTSQATPTILNYDDIPLTVENLSILYRHTILADALKIRVADLLDLIALSGLNPFSGIYQKGGKYVEPDLLKFIELCKQIQKSEFELQDIQYIILHKDISGTSSPLLPEVLSIAKLLGDQLKAIDQKYNHGGELLEEEAEAFLTSIYGPELTNAIYEAFAGQLEQNKLNEIFTFYPELKNIYDAFHASTPEPEKINSTLLALIKEHLNPLLVKLKTVTTEQFISSQLDLTTEQTAQLLNKTLPTNKHFILHAEGKSASPSLTDYLNLVKSGASAHYFYKDVDDPEVTMDVIPNIQLNKSSLPLNANGLVPEKAIWKFYLEAPADGKYHFYVETEQVTGIAVRFFIDGTEIANDSDQNNYTWTNKKDSIQLQAGHLYLMELEIINIKENAILKWQGPGTLVESIPEKLLYPFALVNYFYHSYLRLLKAVRLIEGFALSPETIAYYSGLEDAKNVIPFLNRIPTSQVASNNQDRPLYDRFIELLTHTTARERLQVKDYDLTAILKNASALNEEGEARLFQLLQWDSELFNDLLTHFTEINNVSNLTNNLPGINRVAEALSIIQGLGASVKELLSWATVQPDNEIATALQQFVRSKYDADSWLDVIQPINDKMSGRQRDALVSYVLKELGKNVSTNHIDTPDKLFEYFLIDVQMEPCMKTSRLKQAISSVQLFISRCLMNLETLIPPEILNAKQWDWMKHYRVWEAARKIFLYPENWLDPALRSTKSPFFKEFEGELLQSDINDDSATKALLNYLEKLDKVAWLEICGMCREDEQRIHIIGKSPGMNPVFYHQVNDGSSSAWKKIGIDIEDGIVFQVYWKERLFLFWITIIQKGSDNEQIPETINADNLSTLNGPGKRIMEVNLNWSEYYNDKWQVKRTSDFNDPWRFEIIGEFSYEMISHSFFINEQDELIIQFKAEWTIFFTSRFLNSISYHFYNKYSFPEKKSHNLYAELKSNDFRSRSVKRHEYYNDDPINVTYRIYKDDKILINDDNGLSSIATEITKRPIDHFYSKKVVDFRSALDIYNSPFFIIDHQHVFFVKTKMEQRWIRNKNYFGIEVSSQINGEFSTGQFPFNNSSLQD</sequence>
<dbReference type="Pfam" id="PF03538">
    <property type="entry name" value="VRP1"/>
    <property type="match status" value="1"/>
</dbReference>
<dbReference type="InterPro" id="IPR046839">
    <property type="entry name" value="ABC_toxin_N"/>
</dbReference>
<dbReference type="PROSITE" id="PS51820">
    <property type="entry name" value="PA14"/>
    <property type="match status" value="1"/>
</dbReference>
<keyword evidence="4" id="KW-1185">Reference proteome</keyword>
<dbReference type="SUPFAM" id="SSF56988">
    <property type="entry name" value="Anthrax protective antigen"/>
    <property type="match status" value="1"/>
</dbReference>
<evidence type="ECO:0000313" key="4">
    <source>
        <dbReference type="Proteomes" id="UP000223913"/>
    </source>
</evidence>